<dbReference type="STRING" id="796620.VIBC2010_03852"/>
<dbReference type="OrthoDB" id="5815965at2"/>
<gene>
    <name evidence="1" type="ORF">VIBC2010_03852</name>
</gene>
<keyword evidence="2" id="KW-1185">Reference proteome</keyword>
<name>E3BPC4_9VIBR</name>
<evidence type="ECO:0008006" key="3">
    <source>
        <dbReference type="Google" id="ProtNLM"/>
    </source>
</evidence>
<reference evidence="1 2" key="1">
    <citation type="journal article" date="2012" name="Int. J. Syst. Evol. Microbiol.">
        <title>Vibrio caribbeanicus sp. nov., isolated from the marine sponge Scleritoderma cyanea.</title>
        <authorList>
            <person name="Hoffmann M."/>
            <person name="Monday S.R."/>
            <person name="Allard M.W."/>
            <person name="Strain E.A."/>
            <person name="Whittaker P."/>
            <person name="Naum M."/>
            <person name="McCarthy P.J."/>
            <person name="Lopez J.V."/>
            <person name="Fischer M."/>
            <person name="Brown E.W."/>
        </authorList>
    </citation>
    <scope>NUCLEOTIDE SEQUENCE [LARGE SCALE GENOMIC DNA]</scope>
    <source>
        <strain evidence="1 2">ATCC BAA-2122</strain>
    </source>
</reference>
<organism evidence="1 2">
    <name type="scientific">Vibrio caribbeanicus ATCC BAA-2122</name>
    <dbReference type="NCBI Taxonomy" id="796620"/>
    <lineage>
        <taxon>Bacteria</taxon>
        <taxon>Pseudomonadati</taxon>
        <taxon>Pseudomonadota</taxon>
        <taxon>Gammaproteobacteria</taxon>
        <taxon>Vibrionales</taxon>
        <taxon>Vibrionaceae</taxon>
        <taxon>Vibrio</taxon>
    </lineage>
</organism>
<proteinExistence type="predicted"/>
<protein>
    <recommendedName>
        <fullName evidence="3">Flagellar FliJ protein</fullName>
    </recommendedName>
</protein>
<dbReference type="AlphaFoldDB" id="E3BPC4"/>
<sequence>MNTKLQAVQKFYTLESKRHDILIKQLASLRQKQRDAEQYIESLIGLRRHLSHVKDTTLFSHQEHLINRHRANLMVSKYITHQENEQAIKKAENTTLEKQLIGNEARLKGLEKVMEKWHAEDLAERDYAEQIALEEAVNNILACKRC</sequence>
<evidence type="ECO:0000313" key="2">
    <source>
        <dbReference type="Proteomes" id="UP000002943"/>
    </source>
</evidence>
<dbReference type="EMBL" id="AEIU01000108">
    <property type="protein sequence ID" value="EFP95013.1"/>
    <property type="molecule type" value="Genomic_DNA"/>
</dbReference>
<evidence type="ECO:0000313" key="1">
    <source>
        <dbReference type="EMBL" id="EFP95013.1"/>
    </source>
</evidence>
<comment type="caution">
    <text evidence="1">The sequence shown here is derived from an EMBL/GenBank/DDBJ whole genome shotgun (WGS) entry which is preliminary data.</text>
</comment>
<dbReference type="RefSeq" id="WP_009603024.1">
    <property type="nucleotide sequence ID" value="NZ_AEIU01000108.1"/>
</dbReference>
<dbReference type="Proteomes" id="UP000002943">
    <property type="component" value="Unassembled WGS sequence"/>
</dbReference>
<accession>E3BPC4</accession>